<dbReference type="CDD" id="cd11615">
    <property type="entry name" value="SAF_NeuB_like"/>
    <property type="match status" value="1"/>
</dbReference>
<dbReference type="InterPro" id="IPR013132">
    <property type="entry name" value="PseI/NeuA/B-like_N"/>
</dbReference>
<dbReference type="InterPro" id="IPR013974">
    <property type="entry name" value="SAF"/>
</dbReference>
<organism evidence="2 3">
    <name type="scientific">Candidatus Nitronauta litoralis</name>
    <dbReference type="NCBI Taxonomy" id="2705533"/>
    <lineage>
        <taxon>Bacteria</taxon>
        <taxon>Pseudomonadati</taxon>
        <taxon>Nitrospinota/Tectimicrobiota group</taxon>
        <taxon>Nitrospinota</taxon>
        <taxon>Nitrospinia</taxon>
        <taxon>Nitrospinales</taxon>
        <taxon>Nitrospinaceae</taxon>
        <taxon>Candidatus Nitronauta</taxon>
    </lineage>
</organism>
<evidence type="ECO:0000259" key="1">
    <source>
        <dbReference type="PROSITE" id="PS50844"/>
    </source>
</evidence>
<dbReference type="Proteomes" id="UP000594688">
    <property type="component" value="Chromosome"/>
</dbReference>
<feature type="domain" description="AFP-like" evidence="1">
    <location>
        <begin position="291"/>
        <end position="347"/>
    </location>
</feature>
<dbReference type="InterPro" id="IPR057736">
    <property type="entry name" value="SAF_PseI/NeuA/NeuB"/>
</dbReference>
<dbReference type="PROSITE" id="PS50844">
    <property type="entry name" value="AFP_LIKE"/>
    <property type="match status" value="1"/>
</dbReference>
<sequence>MVAPAECFVIAEAGVNHNGSDDLAFKLVDVAAEAGADAVKFQSFRAESLTKPGAEKAEYQKDKTGDGDQLSMLKKLELSTEMHHRLKEHCHKAGIEFLSTPFDEETADFLVGMGIKRFKVPSGELTNLVMMKHLARKNLPMILSTGMGTIEEIHEAVETIRNTRENLGFNEPLETMLTLLHCTSNYPAALSDINLRAMQTMQQEFNLPVGYSDHSEGLLVPVMAVAMGAGVIEKHFTLDRSMPGPDHAASVEPNELKTMVENIRATTQALGSSKKTPTPSELPIRDLVRKSVTLKHSLSAGQSIKEGDLVLLRPGTGILPRDIEKVLTKKAAHDLPQWHTLQWSDLE</sequence>
<dbReference type="PANTHER" id="PTHR42966:SF1">
    <property type="entry name" value="SIALIC ACID SYNTHASE"/>
    <property type="match status" value="1"/>
</dbReference>
<dbReference type="SMART" id="SM00858">
    <property type="entry name" value="SAF"/>
    <property type="match status" value="1"/>
</dbReference>
<protein>
    <submittedName>
        <fullName evidence="2">N-acetylneuraminate synthase</fullName>
        <ecNumber evidence="2">2.5.1.56</ecNumber>
    </submittedName>
</protein>
<dbReference type="InterPro" id="IPR006190">
    <property type="entry name" value="SAF_AFP_Neu5Ac"/>
</dbReference>
<name>A0A7T0BWY6_9BACT</name>
<dbReference type="EMBL" id="CP048685">
    <property type="protein sequence ID" value="QPJ62391.1"/>
    <property type="molecule type" value="Genomic_DNA"/>
</dbReference>
<evidence type="ECO:0000313" key="2">
    <source>
        <dbReference type="EMBL" id="QPJ62391.1"/>
    </source>
</evidence>
<dbReference type="GO" id="GO:0050462">
    <property type="term" value="F:N-acetylneuraminate synthase activity"/>
    <property type="evidence" value="ECO:0007669"/>
    <property type="project" value="UniProtKB-EC"/>
</dbReference>
<dbReference type="GO" id="GO:0047444">
    <property type="term" value="F:N-acylneuraminate-9-phosphate synthase activity"/>
    <property type="evidence" value="ECO:0007669"/>
    <property type="project" value="TreeGrafter"/>
</dbReference>
<dbReference type="Pfam" id="PF08666">
    <property type="entry name" value="SAF"/>
    <property type="match status" value="1"/>
</dbReference>
<dbReference type="Gene3D" id="3.90.1210.10">
    <property type="entry name" value="Antifreeze-like/N-acetylneuraminic acid synthase C-terminal domain"/>
    <property type="match status" value="1"/>
</dbReference>
<dbReference type="PANTHER" id="PTHR42966">
    <property type="entry name" value="N-ACETYLNEURAMINATE SYNTHASE"/>
    <property type="match status" value="1"/>
</dbReference>
<evidence type="ECO:0000313" key="3">
    <source>
        <dbReference type="Proteomes" id="UP000594688"/>
    </source>
</evidence>
<dbReference type="KEGG" id="nli:G3M70_11130"/>
<dbReference type="InterPro" id="IPR013785">
    <property type="entry name" value="Aldolase_TIM"/>
</dbReference>
<dbReference type="GO" id="GO:0016051">
    <property type="term" value="P:carbohydrate biosynthetic process"/>
    <property type="evidence" value="ECO:0007669"/>
    <property type="project" value="InterPro"/>
</dbReference>
<dbReference type="SUPFAM" id="SSF51569">
    <property type="entry name" value="Aldolase"/>
    <property type="match status" value="1"/>
</dbReference>
<dbReference type="InterPro" id="IPR020007">
    <property type="entry name" value="NeuB/NeuA"/>
</dbReference>
<dbReference type="InterPro" id="IPR051690">
    <property type="entry name" value="PseI-like"/>
</dbReference>
<dbReference type="EC" id="2.5.1.56" evidence="2"/>
<accession>A0A7T0BWY6</accession>
<dbReference type="SUPFAM" id="SSF51269">
    <property type="entry name" value="AFP III-like domain"/>
    <property type="match status" value="1"/>
</dbReference>
<dbReference type="InterPro" id="IPR036732">
    <property type="entry name" value="AFP_Neu5c_C_sf"/>
</dbReference>
<keyword evidence="2" id="KW-0808">Transferase</keyword>
<gene>
    <name evidence="2" type="primary">neuB</name>
    <name evidence="2" type="ORF">G3M70_11130</name>
</gene>
<proteinExistence type="predicted"/>
<reference evidence="2 3" key="1">
    <citation type="submission" date="2020-02" db="EMBL/GenBank/DDBJ databases">
        <title>Genomic and physiological characterization of two novel Nitrospinaceae genera.</title>
        <authorList>
            <person name="Mueller A.J."/>
            <person name="Jung M.-Y."/>
            <person name="Strachan C.R."/>
            <person name="Herbold C.W."/>
            <person name="Kirkegaard R.H."/>
            <person name="Daims H."/>
        </authorList>
    </citation>
    <scope>NUCLEOTIDE SEQUENCE [LARGE SCALE GENOMIC DNA]</scope>
    <source>
        <strain evidence="2">EB</strain>
    </source>
</reference>
<dbReference type="Gene3D" id="3.20.20.70">
    <property type="entry name" value="Aldolase class I"/>
    <property type="match status" value="1"/>
</dbReference>
<dbReference type="AlphaFoldDB" id="A0A7T0BWY6"/>
<dbReference type="NCBIfam" id="TIGR03569">
    <property type="entry name" value="NeuB_NnaB"/>
    <property type="match status" value="1"/>
</dbReference>
<dbReference type="Pfam" id="PF03102">
    <property type="entry name" value="NeuB"/>
    <property type="match status" value="1"/>
</dbReference>